<feature type="domain" description="N-acetyltransferase" evidence="1">
    <location>
        <begin position="129"/>
        <end position="264"/>
    </location>
</feature>
<dbReference type="InterPro" id="IPR027365">
    <property type="entry name" value="GNAT_acetyltra_YdfB-like"/>
</dbReference>
<reference evidence="2" key="2">
    <citation type="submission" date="2020-09" db="EMBL/GenBank/DDBJ databases">
        <authorList>
            <person name="Sun Q."/>
            <person name="Zhou Y."/>
        </authorList>
    </citation>
    <scope>NUCLEOTIDE SEQUENCE</scope>
    <source>
        <strain evidence="2">CGMCC 1.15371</strain>
    </source>
</reference>
<dbReference type="Proteomes" id="UP000628775">
    <property type="component" value="Unassembled WGS sequence"/>
</dbReference>
<accession>A0A8J2YKM1</accession>
<dbReference type="InterPro" id="IPR016181">
    <property type="entry name" value="Acyl_CoA_acyltransferase"/>
</dbReference>
<sequence length="264" mass="29604">MIRLLTEADRQTCLEFVSARPAENLFIIGDIEAFGFASDFQEVWGDFTSEKQLRAVLLRYYQNYIVYAPGAFDTEGMADIIRNDARALMVSGLKSIVAQVTRTLKAGKTPARTLYYAKCEDGEQLDATLDISQVKEAALSDVDRLLQLHGSIPEFADAVRNKESVRHAMRKGVARTYYIEEGELIASSASTTAENSYAAMIIGVCTRSDYKKKGYATRCLTKLVQALMAENKAACLFYDNPEAGKIYKRLGFVDIDQWTLYYLQ</sequence>
<dbReference type="InterPro" id="IPR000182">
    <property type="entry name" value="GNAT_dom"/>
</dbReference>
<dbReference type="SUPFAM" id="SSF55729">
    <property type="entry name" value="Acyl-CoA N-acyltransferases (Nat)"/>
    <property type="match status" value="1"/>
</dbReference>
<name>A0A8J2YKM1_9BACL</name>
<dbReference type="PROSITE" id="PS51186">
    <property type="entry name" value="GNAT"/>
    <property type="match status" value="1"/>
</dbReference>
<evidence type="ECO:0000313" key="3">
    <source>
        <dbReference type="Proteomes" id="UP000628775"/>
    </source>
</evidence>
<keyword evidence="3" id="KW-1185">Reference proteome</keyword>
<gene>
    <name evidence="2" type="ORF">GCM10011391_31180</name>
</gene>
<evidence type="ECO:0000259" key="1">
    <source>
        <dbReference type="PROSITE" id="PS51186"/>
    </source>
</evidence>
<reference evidence="2" key="1">
    <citation type="journal article" date="2014" name="Int. J. Syst. Evol. Microbiol.">
        <title>Complete genome sequence of Corynebacterium casei LMG S-19264T (=DSM 44701T), isolated from a smear-ripened cheese.</title>
        <authorList>
            <consortium name="US DOE Joint Genome Institute (JGI-PGF)"/>
            <person name="Walter F."/>
            <person name="Albersmeier A."/>
            <person name="Kalinowski J."/>
            <person name="Ruckert C."/>
        </authorList>
    </citation>
    <scope>NUCLEOTIDE SEQUENCE</scope>
    <source>
        <strain evidence="2">CGMCC 1.15371</strain>
    </source>
</reference>
<proteinExistence type="predicted"/>
<evidence type="ECO:0000313" key="2">
    <source>
        <dbReference type="EMBL" id="GGE50190.1"/>
    </source>
</evidence>
<organism evidence="2 3">
    <name type="scientific">Pullulanibacillus camelliae</name>
    <dbReference type="NCBI Taxonomy" id="1707096"/>
    <lineage>
        <taxon>Bacteria</taxon>
        <taxon>Bacillati</taxon>
        <taxon>Bacillota</taxon>
        <taxon>Bacilli</taxon>
        <taxon>Bacillales</taxon>
        <taxon>Sporolactobacillaceae</taxon>
        <taxon>Pullulanibacillus</taxon>
    </lineage>
</organism>
<comment type="caution">
    <text evidence="2">The sequence shown here is derived from an EMBL/GenBank/DDBJ whole genome shotgun (WGS) entry which is preliminary data.</text>
</comment>
<dbReference type="EMBL" id="BMIR01000017">
    <property type="protein sequence ID" value="GGE50190.1"/>
    <property type="molecule type" value="Genomic_DNA"/>
</dbReference>
<dbReference type="RefSeq" id="WP_188696307.1">
    <property type="nucleotide sequence ID" value="NZ_BMIR01000017.1"/>
</dbReference>
<dbReference type="AlphaFoldDB" id="A0A8J2YKM1"/>
<dbReference type="GO" id="GO:0016747">
    <property type="term" value="F:acyltransferase activity, transferring groups other than amino-acyl groups"/>
    <property type="evidence" value="ECO:0007669"/>
    <property type="project" value="InterPro"/>
</dbReference>
<protein>
    <submittedName>
        <fullName evidence="2">N-acetyltransferase</fullName>
    </submittedName>
</protein>
<dbReference type="Gene3D" id="3.40.630.30">
    <property type="match status" value="1"/>
</dbReference>
<dbReference type="Pfam" id="PF12746">
    <property type="entry name" value="GNAT_acetyltran"/>
    <property type="match status" value="1"/>
</dbReference>